<keyword evidence="3 6" id="KW-0732">Signal</keyword>
<dbReference type="PANTHER" id="PTHR47053">
    <property type="entry name" value="MUREIN DD-ENDOPEPTIDASE MEPH-RELATED"/>
    <property type="match status" value="1"/>
</dbReference>
<dbReference type="GO" id="GO:0008234">
    <property type="term" value="F:cysteine-type peptidase activity"/>
    <property type="evidence" value="ECO:0007669"/>
    <property type="project" value="UniProtKB-KW"/>
</dbReference>
<dbReference type="Proteomes" id="UP001285636">
    <property type="component" value="Unassembled WGS sequence"/>
</dbReference>
<evidence type="ECO:0000259" key="7">
    <source>
        <dbReference type="PROSITE" id="PS51272"/>
    </source>
</evidence>
<protein>
    <submittedName>
        <fullName evidence="9">NlpC/P60 family protein</fullName>
    </submittedName>
</protein>
<evidence type="ECO:0000256" key="6">
    <source>
        <dbReference type="SAM" id="SignalP"/>
    </source>
</evidence>
<feature type="domain" description="NlpC/P60" evidence="8">
    <location>
        <begin position="27"/>
        <end position="149"/>
    </location>
</feature>
<evidence type="ECO:0000256" key="3">
    <source>
        <dbReference type="ARBA" id="ARBA00022729"/>
    </source>
</evidence>
<evidence type="ECO:0000259" key="8">
    <source>
        <dbReference type="PROSITE" id="PS51935"/>
    </source>
</evidence>
<feature type="domain" description="SLH" evidence="7">
    <location>
        <begin position="282"/>
        <end position="336"/>
    </location>
</feature>
<dbReference type="Pfam" id="PF00395">
    <property type="entry name" value="SLH"/>
    <property type="match status" value="3"/>
</dbReference>
<comment type="similarity">
    <text evidence="1">Belongs to the peptidase C40 family.</text>
</comment>
<evidence type="ECO:0000256" key="2">
    <source>
        <dbReference type="ARBA" id="ARBA00022670"/>
    </source>
</evidence>
<evidence type="ECO:0000313" key="10">
    <source>
        <dbReference type="Proteomes" id="UP001285636"/>
    </source>
</evidence>
<evidence type="ECO:0000256" key="5">
    <source>
        <dbReference type="ARBA" id="ARBA00022807"/>
    </source>
</evidence>
<dbReference type="InterPro" id="IPR000064">
    <property type="entry name" value="NLP_P60_dom"/>
</dbReference>
<dbReference type="InterPro" id="IPR051202">
    <property type="entry name" value="Peptidase_C40"/>
</dbReference>
<dbReference type="InterPro" id="IPR001119">
    <property type="entry name" value="SLH_dom"/>
</dbReference>
<evidence type="ECO:0000313" key="9">
    <source>
        <dbReference type="EMBL" id="MDV2886381.1"/>
    </source>
</evidence>
<keyword evidence="2" id="KW-0645">Protease</keyword>
<feature type="chain" id="PRO_5042512908" evidence="6">
    <location>
        <begin position="27"/>
        <end position="336"/>
    </location>
</feature>
<dbReference type="Gene3D" id="3.90.1720.10">
    <property type="entry name" value="endopeptidase domain like (from Nostoc punctiforme)"/>
    <property type="match status" value="1"/>
</dbReference>
<organism evidence="9 10">
    <name type="scientific">Alkalihalophilus pseudofirmus</name>
    <name type="common">Bacillus pseudofirmus</name>
    <dbReference type="NCBI Taxonomy" id="79885"/>
    <lineage>
        <taxon>Bacteria</taxon>
        <taxon>Bacillati</taxon>
        <taxon>Bacillota</taxon>
        <taxon>Bacilli</taxon>
        <taxon>Bacillales</taxon>
        <taxon>Bacillaceae</taxon>
        <taxon>Alkalihalophilus</taxon>
    </lineage>
</organism>
<feature type="domain" description="SLH" evidence="7">
    <location>
        <begin position="226"/>
        <end position="281"/>
    </location>
</feature>
<dbReference type="EMBL" id="JAWJAY010000003">
    <property type="protein sequence ID" value="MDV2886381.1"/>
    <property type="molecule type" value="Genomic_DNA"/>
</dbReference>
<dbReference type="GO" id="GO:0006508">
    <property type="term" value="P:proteolysis"/>
    <property type="evidence" value="ECO:0007669"/>
    <property type="project" value="UniProtKB-KW"/>
</dbReference>
<dbReference type="PROSITE" id="PS51272">
    <property type="entry name" value="SLH"/>
    <property type="match status" value="3"/>
</dbReference>
<dbReference type="InterPro" id="IPR038765">
    <property type="entry name" value="Papain-like_cys_pep_sf"/>
</dbReference>
<dbReference type="AlphaFoldDB" id="A0AAJ2U396"/>
<feature type="domain" description="SLH" evidence="7">
    <location>
        <begin position="162"/>
        <end position="225"/>
    </location>
</feature>
<dbReference type="SUPFAM" id="SSF54001">
    <property type="entry name" value="Cysteine proteinases"/>
    <property type="match status" value="1"/>
</dbReference>
<proteinExistence type="inferred from homology"/>
<reference evidence="9" key="1">
    <citation type="submission" date="2023-10" db="EMBL/GenBank/DDBJ databases">
        <title>Screening of Alkalihalophilus pseudofirmusBZ-TG-HK211 and Its Alleviation of Salt Stress on Rapeseed Growth.</title>
        <authorList>
            <person name="Zhao B."/>
            <person name="Guo T."/>
        </authorList>
    </citation>
    <scope>NUCLEOTIDE SEQUENCE</scope>
    <source>
        <strain evidence="9">BZ-TG-HK211</strain>
    </source>
</reference>
<gene>
    <name evidence="9" type="ORF">RYX45_14420</name>
</gene>
<dbReference type="Pfam" id="PF00877">
    <property type="entry name" value="NLPC_P60"/>
    <property type="match status" value="1"/>
</dbReference>
<name>A0AAJ2U396_ALKPS</name>
<feature type="signal peptide" evidence="6">
    <location>
        <begin position="1"/>
        <end position="26"/>
    </location>
</feature>
<comment type="caution">
    <text evidence="9">The sequence shown here is derived from an EMBL/GenBank/DDBJ whole genome shotgun (WGS) entry which is preliminary data.</text>
</comment>
<sequence>MNKKLLIALLSVVMLITLLPNGQAHASTTADRIESHARDQLGVRYVWGGTTPSGFDCSGFMRYVFNKEGISLPRTTREQATIGKTVSKSNLEKGDLVFFNTSGSGISHAGIYIGNNNFIHSSSSRGVSIASVNDPHYWGSRYVTAKRVIEPEVQQVALEELPAGQYHDVSSSFWARSAITSMGKQGLITGYEGSIFKPNNTVTRAQVAIILSRALDLSPTGKSSQFKDVSPNFHAYDEIMAVADAGLFNGNSHGEFGPNDPFTREHLAVVFSRAFDLPNAESTTNFTDVDTDRSSYNSIQRIAASGIANGYDDGSFRPGSTSTRAQLAVILNNALR</sequence>
<evidence type="ECO:0000256" key="1">
    <source>
        <dbReference type="ARBA" id="ARBA00007074"/>
    </source>
</evidence>
<dbReference type="PROSITE" id="PS51935">
    <property type="entry name" value="NLPC_P60"/>
    <property type="match status" value="1"/>
</dbReference>
<keyword evidence="4" id="KW-0378">Hydrolase</keyword>
<keyword evidence="5" id="KW-0788">Thiol protease</keyword>
<dbReference type="PANTHER" id="PTHR47053:SF1">
    <property type="entry name" value="MUREIN DD-ENDOPEPTIDASE MEPH-RELATED"/>
    <property type="match status" value="1"/>
</dbReference>
<evidence type="ECO:0000256" key="4">
    <source>
        <dbReference type="ARBA" id="ARBA00022801"/>
    </source>
</evidence>
<dbReference type="RefSeq" id="WP_323467164.1">
    <property type="nucleotide sequence ID" value="NZ_CP144224.1"/>
</dbReference>
<accession>A0AAJ2U396</accession>